<evidence type="ECO:0000256" key="1">
    <source>
        <dbReference type="ARBA" id="ARBA00004141"/>
    </source>
</evidence>
<comment type="subcellular location">
    <subcellularLocation>
        <location evidence="1">Membrane</location>
        <topology evidence="1">Multi-pass membrane protein</topology>
    </subcellularLocation>
</comment>
<feature type="domain" description="Amino acid permease/ SLC12A" evidence="7">
    <location>
        <begin position="178"/>
        <end position="282"/>
    </location>
</feature>
<reference evidence="8 9" key="1">
    <citation type="journal article" date="2018" name="New Phytol.">
        <title>Phylogenomics of Endogonaceae and evolution of mycorrhizas within Mucoromycota.</title>
        <authorList>
            <person name="Chang Y."/>
            <person name="Desiro A."/>
            <person name="Na H."/>
            <person name="Sandor L."/>
            <person name="Lipzen A."/>
            <person name="Clum A."/>
            <person name="Barry K."/>
            <person name="Grigoriev I.V."/>
            <person name="Martin F.M."/>
            <person name="Stajich J.E."/>
            <person name="Smith M.E."/>
            <person name="Bonito G."/>
            <person name="Spatafora J.W."/>
        </authorList>
    </citation>
    <scope>NUCLEOTIDE SEQUENCE [LARGE SCALE GENOMIC DNA]</scope>
    <source>
        <strain evidence="8 9">GMNB39</strain>
    </source>
</reference>
<dbReference type="GO" id="GO:0006884">
    <property type="term" value="P:cell volume homeostasis"/>
    <property type="evidence" value="ECO:0007669"/>
    <property type="project" value="TreeGrafter"/>
</dbReference>
<dbReference type="GO" id="GO:0055064">
    <property type="term" value="P:chloride ion homeostasis"/>
    <property type="evidence" value="ECO:0007669"/>
    <property type="project" value="TreeGrafter"/>
</dbReference>
<dbReference type="GO" id="GO:0005774">
    <property type="term" value="C:vacuolar membrane"/>
    <property type="evidence" value="ECO:0007669"/>
    <property type="project" value="TreeGrafter"/>
</dbReference>
<evidence type="ECO:0000313" key="8">
    <source>
        <dbReference type="EMBL" id="RUP48234.1"/>
    </source>
</evidence>
<feature type="transmembrane region" description="Helical" evidence="6">
    <location>
        <begin position="179"/>
        <end position="201"/>
    </location>
</feature>
<sequence>MSRFLSRAGSSIDALHRQLSRRSTVDDTTTRQPGHLPPHIEETPPTPRMTIPSRRAFGSSPPQTSSGLFSRSPLSTSPLSTHSQSRQPPISSPPTNDASTSSPPSTRRSRFNFSPTLPSIPAGNTFTTFRTMVTQNYGSIVPTWTVSKNPPTVVKSSSSVHSAPSDTASPPRLETFDGVFVPTVLSIWGIILFLRFGFIIAQAGVMGTLGMFGLGYLVNILTTLSLSAISTNGTVRGGGPYYLISRSLGPEFGGSIGLVFYLGNLICGSMSVLGFVEPLLENFGRTSGELIRIFPEGPVSPKSWRWWI</sequence>
<keyword evidence="9" id="KW-1185">Reference proteome</keyword>
<evidence type="ECO:0000259" key="7">
    <source>
        <dbReference type="Pfam" id="PF00324"/>
    </source>
</evidence>
<feature type="compositionally biased region" description="Low complexity" evidence="5">
    <location>
        <begin position="99"/>
        <end position="116"/>
    </location>
</feature>
<evidence type="ECO:0000313" key="9">
    <source>
        <dbReference type="Proteomes" id="UP000268093"/>
    </source>
</evidence>
<keyword evidence="3 6" id="KW-1133">Transmembrane helix</keyword>
<feature type="compositionally biased region" description="Polar residues" evidence="5">
    <location>
        <begin position="60"/>
        <end position="69"/>
    </location>
</feature>
<dbReference type="GO" id="GO:0055075">
    <property type="term" value="P:potassium ion homeostasis"/>
    <property type="evidence" value="ECO:0007669"/>
    <property type="project" value="TreeGrafter"/>
</dbReference>
<evidence type="ECO:0000256" key="6">
    <source>
        <dbReference type="SAM" id="Phobius"/>
    </source>
</evidence>
<dbReference type="EMBL" id="RBNI01003553">
    <property type="protein sequence ID" value="RUP48234.1"/>
    <property type="molecule type" value="Genomic_DNA"/>
</dbReference>
<proteinExistence type="predicted"/>
<feature type="transmembrane region" description="Helical" evidence="6">
    <location>
        <begin position="213"/>
        <end position="232"/>
    </location>
</feature>
<organism evidence="8 9">
    <name type="scientific">Jimgerdemannia flammicorona</name>
    <dbReference type="NCBI Taxonomy" id="994334"/>
    <lineage>
        <taxon>Eukaryota</taxon>
        <taxon>Fungi</taxon>
        <taxon>Fungi incertae sedis</taxon>
        <taxon>Mucoromycota</taxon>
        <taxon>Mucoromycotina</taxon>
        <taxon>Endogonomycetes</taxon>
        <taxon>Endogonales</taxon>
        <taxon>Endogonaceae</taxon>
        <taxon>Jimgerdemannia</taxon>
    </lineage>
</organism>
<dbReference type="PANTHER" id="PTHR11827">
    <property type="entry name" value="SOLUTE CARRIER FAMILY 12, CATION COTRANSPORTERS"/>
    <property type="match status" value="1"/>
</dbReference>
<keyword evidence="4 6" id="KW-0472">Membrane</keyword>
<name>A0A433DBN0_9FUNG</name>
<dbReference type="Proteomes" id="UP000268093">
    <property type="component" value="Unassembled WGS sequence"/>
</dbReference>
<feature type="compositionally biased region" description="Low complexity" evidence="5">
    <location>
        <begin position="70"/>
        <end position="89"/>
    </location>
</feature>
<dbReference type="InterPro" id="IPR004841">
    <property type="entry name" value="AA-permease/SLC12A_dom"/>
</dbReference>
<accession>A0A433DBN0</accession>
<gene>
    <name evidence="8" type="ORF">BC936DRAFT_144806</name>
</gene>
<protein>
    <submittedName>
        <fullName evidence="8">Amino acid permease-domain-containing protein</fullName>
    </submittedName>
</protein>
<dbReference type="Gene3D" id="1.20.1740.10">
    <property type="entry name" value="Amino acid/polyamine transporter I"/>
    <property type="match status" value="1"/>
</dbReference>
<dbReference type="InterPro" id="IPR004842">
    <property type="entry name" value="SLC12A_fam"/>
</dbReference>
<dbReference type="PANTHER" id="PTHR11827:SF72">
    <property type="entry name" value="GH08340P"/>
    <property type="match status" value="1"/>
</dbReference>
<dbReference type="AlphaFoldDB" id="A0A433DBN0"/>
<comment type="caution">
    <text evidence="8">The sequence shown here is derived from an EMBL/GenBank/DDBJ whole genome shotgun (WGS) entry which is preliminary data.</text>
</comment>
<evidence type="ECO:0000256" key="3">
    <source>
        <dbReference type="ARBA" id="ARBA00022989"/>
    </source>
</evidence>
<keyword evidence="2 6" id="KW-0812">Transmembrane</keyword>
<dbReference type="Pfam" id="PF00324">
    <property type="entry name" value="AA_permease"/>
    <property type="match status" value="1"/>
</dbReference>
<dbReference type="GO" id="GO:0015379">
    <property type="term" value="F:potassium:chloride symporter activity"/>
    <property type="evidence" value="ECO:0007669"/>
    <property type="project" value="TreeGrafter"/>
</dbReference>
<feature type="transmembrane region" description="Helical" evidence="6">
    <location>
        <begin position="252"/>
        <end position="276"/>
    </location>
</feature>
<dbReference type="GO" id="GO:0034486">
    <property type="term" value="P:vacuolar transmembrane transport"/>
    <property type="evidence" value="ECO:0007669"/>
    <property type="project" value="TreeGrafter"/>
</dbReference>
<evidence type="ECO:0000256" key="2">
    <source>
        <dbReference type="ARBA" id="ARBA00022692"/>
    </source>
</evidence>
<evidence type="ECO:0000256" key="5">
    <source>
        <dbReference type="SAM" id="MobiDB-lite"/>
    </source>
</evidence>
<feature type="region of interest" description="Disordered" evidence="5">
    <location>
        <begin position="1"/>
        <end position="118"/>
    </location>
</feature>
<evidence type="ECO:0000256" key="4">
    <source>
        <dbReference type="ARBA" id="ARBA00023136"/>
    </source>
</evidence>
<dbReference type="OrthoDB" id="2020542at2759"/>